<sequence length="32" mass="3898">MDETRKKETKGSESNEIQRKKKKYEKRGRSEI</sequence>
<evidence type="ECO:0000313" key="3">
    <source>
        <dbReference type="Proteomes" id="UP000607653"/>
    </source>
</evidence>
<name>A0A822Z2H8_NELNU</name>
<evidence type="ECO:0000256" key="1">
    <source>
        <dbReference type="SAM" id="MobiDB-lite"/>
    </source>
</evidence>
<evidence type="ECO:0000313" key="2">
    <source>
        <dbReference type="EMBL" id="DAD38713.1"/>
    </source>
</evidence>
<feature type="region of interest" description="Disordered" evidence="1">
    <location>
        <begin position="1"/>
        <end position="32"/>
    </location>
</feature>
<protein>
    <submittedName>
        <fullName evidence="2">Uncharacterized protein</fullName>
    </submittedName>
</protein>
<feature type="compositionally biased region" description="Basic and acidic residues" evidence="1">
    <location>
        <begin position="1"/>
        <end position="18"/>
    </location>
</feature>
<comment type="caution">
    <text evidence="2">The sequence shown here is derived from an EMBL/GenBank/DDBJ whole genome shotgun (WGS) entry which is preliminary data.</text>
</comment>
<reference evidence="2 3" key="1">
    <citation type="journal article" date="2020" name="Mol. Biol. Evol.">
        <title>Distinct Expression and Methylation Patterns for Genes with Different Fates following a Single Whole-Genome Duplication in Flowering Plants.</title>
        <authorList>
            <person name="Shi T."/>
            <person name="Rahmani R.S."/>
            <person name="Gugger P.F."/>
            <person name="Wang M."/>
            <person name="Li H."/>
            <person name="Zhang Y."/>
            <person name="Li Z."/>
            <person name="Wang Q."/>
            <person name="Van de Peer Y."/>
            <person name="Marchal K."/>
            <person name="Chen J."/>
        </authorList>
    </citation>
    <scope>NUCLEOTIDE SEQUENCE [LARGE SCALE GENOMIC DNA]</scope>
    <source>
        <tissue evidence="2">Leaf</tissue>
    </source>
</reference>
<dbReference type="Proteomes" id="UP000607653">
    <property type="component" value="Unassembled WGS sequence"/>
</dbReference>
<dbReference type="EMBL" id="DUZY01000005">
    <property type="protein sequence ID" value="DAD38713.1"/>
    <property type="molecule type" value="Genomic_DNA"/>
</dbReference>
<accession>A0A822Z2H8</accession>
<keyword evidence="3" id="KW-1185">Reference proteome</keyword>
<gene>
    <name evidence="2" type="ORF">HUJ06_013035</name>
</gene>
<proteinExistence type="predicted"/>
<organism evidence="2 3">
    <name type="scientific">Nelumbo nucifera</name>
    <name type="common">Sacred lotus</name>
    <dbReference type="NCBI Taxonomy" id="4432"/>
    <lineage>
        <taxon>Eukaryota</taxon>
        <taxon>Viridiplantae</taxon>
        <taxon>Streptophyta</taxon>
        <taxon>Embryophyta</taxon>
        <taxon>Tracheophyta</taxon>
        <taxon>Spermatophyta</taxon>
        <taxon>Magnoliopsida</taxon>
        <taxon>Proteales</taxon>
        <taxon>Nelumbonaceae</taxon>
        <taxon>Nelumbo</taxon>
    </lineage>
</organism>
<dbReference type="AlphaFoldDB" id="A0A822Z2H8"/>